<dbReference type="EC" id="2.7.11.1" evidence="3"/>
<evidence type="ECO:0000256" key="12">
    <source>
        <dbReference type="SAM" id="MobiDB-lite"/>
    </source>
</evidence>
<evidence type="ECO:0000256" key="2">
    <source>
        <dbReference type="ARBA" id="ARBA00005505"/>
    </source>
</evidence>
<evidence type="ECO:0000256" key="8">
    <source>
        <dbReference type="ARBA" id="ARBA00022840"/>
    </source>
</evidence>
<comment type="catalytic activity">
    <reaction evidence="11">
        <text>L-seryl-[protein] + ATP = O-phospho-L-seryl-[protein] + ADP + H(+)</text>
        <dbReference type="Rhea" id="RHEA:17989"/>
        <dbReference type="Rhea" id="RHEA-COMP:9863"/>
        <dbReference type="Rhea" id="RHEA-COMP:11604"/>
        <dbReference type="ChEBI" id="CHEBI:15378"/>
        <dbReference type="ChEBI" id="CHEBI:29999"/>
        <dbReference type="ChEBI" id="CHEBI:30616"/>
        <dbReference type="ChEBI" id="CHEBI:83421"/>
        <dbReference type="ChEBI" id="CHEBI:456216"/>
        <dbReference type="EC" id="2.7.11.1"/>
    </reaction>
</comment>
<feature type="domain" description="Protein kinase" evidence="13">
    <location>
        <begin position="261"/>
        <end position="515"/>
    </location>
</feature>
<evidence type="ECO:0000313" key="14">
    <source>
        <dbReference type="Ensembl" id="ENSACOP00000009605.1"/>
    </source>
</evidence>
<keyword evidence="8" id="KW-0067">ATP-binding</keyword>
<evidence type="ECO:0000256" key="9">
    <source>
        <dbReference type="ARBA" id="ARBA00022842"/>
    </source>
</evidence>
<evidence type="ECO:0000256" key="4">
    <source>
        <dbReference type="ARBA" id="ARBA00022527"/>
    </source>
</evidence>
<dbReference type="Proteomes" id="UP000694522">
    <property type="component" value="Unplaced"/>
</dbReference>
<keyword evidence="4" id="KW-0723">Serine/threonine-protein kinase</keyword>
<organism evidence="14 15">
    <name type="scientific">Amazona collaria</name>
    <name type="common">yellow-billed parrot</name>
    <dbReference type="NCBI Taxonomy" id="241587"/>
    <lineage>
        <taxon>Eukaryota</taxon>
        <taxon>Metazoa</taxon>
        <taxon>Chordata</taxon>
        <taxon>Craniata</taxon>
        <taxon>Vertebrata</taxon>
        <taxon>Euteleostomi</taxon>
        <taxon>Archelosauria</taxon>
        <taxon>Archosauria</taxon>
        <taxon>Dinosauria</taxon>
        <taxon>Saurischia</taxon>
        <taxon>Theropoda</taxon>
        <taxon>Coelurosauria</taxon>
        <taxon>Aves</taxon>
        <taxon>Neognathae</taxon>
        <taxon>Neoaves</taxon>
        <taxon>Telluraves</taxon>
        <taxon>Australaves</taxon>
        <taxon>Psittaciformes</taxon>
        <taxon>Psittacidae</taxon>
        <taxon>Amazona</taxon>
    </lineage>
</organism>
<keyword evidence="9" id="KW-0460">Magnesium</keyword>
<dbReference type="GO" id="GO:0005737">
    <property type="term" value="C:cytoplasm"/>
    <property type="evidence" value="ECO:0007669"/>
    <property type="project" value="TreeGrafter"/>
</dbReference>
<comment type="similarity">
    <text evidence="2">Belongs to the protein kinase superfamily. CAMK Ser/Thr protein kinase family. PIM subfamily.</text>
</comment>
<reference evidence="14" key="1">
    <citation type="submission" date="2025-08" db="UniProtKB">
        <authorList>
            <consortium name="Ensembl"/>
        </authorList>
    </citation>
    <scope>IDENTIFICATION</scope>
</reference>
<feature type="region of interest" description="Disordered" evidence="12">
    <location>
        <begin position="81"/>
        <end position="211"/>
    </location>
</feature>
<dbReference type="PROSITE" id="PS50011">
    <property type="entry name" value="PROTEIN_KINASE_DOM"/>
    <property type="match status" value="1"/>
</dbReference>
<feature type="compositionally biased region" description="Low complexity" evidence="12">
    <location>
        <begin position="141"/>
        <end position="150"/>
    </location>
</feature>
<dbReference type="InterPro" id="IPR011009">
    <property type="entry name" value="Kinase-like_dom_sf"/>
</dbReference>
<dbReference type="PANTHER" id="PTHR22984:SF29">
    <property type="entry name" value="SERINE_THREONINE-PROTEIN KINASE PIM-1"/>
    <property type="match status" value="1"/>
</dbReference>
<dbReference type="Gene3D" id="1.10.510.10">
    <property type="entry name" value="Transferase(Phosphotransferase) domain 1"/>
    <property type="match status" value="1"/>
</dbReference>
<sequence>MVYQTVDFLKSQVSLPKPRLQGPKSQVQFTKARLRGRCGREGGARAHSRGWAGPAPPFHGLPRPLRVRLRRQRLLSGFSSGFCGSSSNSGSSSAAAAAALGGSEPSLRRSPPWCPPPPHSPPAVPAAPLGSPGTGSGGAGRAAAAGSGEAAPPPGAPRPTPRPRSTRGHPAAAATRGCPGQRRAAGPRPLLPRPAAATPEPPGRGAAAGVPAPGARLAKVPVVLLTRVDPAAYLRSGTGGERHAAEPGRVGKHKESVELLYHVGALMGKGGFGSVYSRVCPADSTPVGGRGRGGPKAQLSPALRLPSGTRIPMEIAMLKKVCSGCSAIIQLLDWFELPHSFVLVMERPQPSQDLCDFIRKRRFLPEDLARGIFFQVLVAVRHCHSRGVLHRDIKPKNIILNLATKEVKLIDFGCSTLLTDTVYTKFSGTPLYYPPEWFRYRCYLGRPAAIWSLGVLLYEMVCGVLPFRRCKDIISGQLSFQRQVSLECQHLIRWCLCMYACNRPSLEDVFNHPWLQISPAPGESCPPPVQPEPAAGKVSQGCLLGGVWCLWGLGFLGGRVFWQRFGLLGG</sequence>
<keyword evidence="15" id="KW-1185">Reference proteome</keyword>
<dbReference type="PANTHER" id="PTHR22984">
    <property type="entry name" value="SERINE/THREONINE-PROTEIN KINASE PIM"/>
    <property type="match status" value="1"/>
</dbReference>
<keyword evidence="6" id="KW-0547">Nucleotide-binding</keyword>
<feature type="compositionally biased region" description="Low complexity" evidence="12">
    <location>
        <begin position="81"/>
        <end position="111"/>
    </location>
</feature>
<name>A0A8B9FGC0_9PSIT</name>
<comment type="catalytic activity">
    <reaction evidence="10">
        <text>L-threonyl-[protein] + ATP = O-phospho-L-threonyl-[protein] + ADP + H(+)</text>
        <dbReference type="Rhea" id="RHEA:46608"/>
        <dbReference type="Rhea" id="RHEA-COMP:11060"/>
        <dbReference type="Rhea" id="RHEA-COMP:11605"/>
        <dbReference type="ChEBI" id="CHEBI:15378"/>
        <dbReference type="ChEBI" id="CHEBI:30013"/>
        <dbReference type="ChEBI" id="CHEBI:30616"/>
        <dbReference type="ChEBI" id="CHEBI:61977"/>
        <dbReference type="ChEBI" id="CHEBI:456216"/>
        <dbReference type="EC" id="2.7.11.1"/>
    </reaction>
</comment>
<evidence type="ECO:0000256" key="3">
    <source>
        <dbReference type="ARBA" id="ARBA00012513"/>
    </source>
</evidence>
<keyword evidence="7" id="KW-0418">Kinase</keyword>
<dbReference type="AlphaFoldDB" id="A0A8B9FGC0"/>
<comment type="cofactor">
    <cofactor evidence="1">
        <name>Mg(2+)</name>
        <dbReference type="ChEBI" id="CHEBI:18420"/>
    </cofactor>
</comment>
<evidence type="ECO:0000256" key="6">
    <source>
        <dbReference type="ARBA" id="ARBA00022741"/>
    </source>
</evidence>
<dbReference type="PROSITE" id="PS00108">
    <property type="entry name" value="PROTEIN_KINASE_ST"/>
    <property type="match status" value="1"/>
</dbReference>
<feature type="compositionally biased region" description="Pro residues" evidence="12">
    <location>
        <begin position="112"/>
        <end position="125"/>
    </location>
</feature>
<proteinExistence type="inferred from homology"/>
<evidence type="ECO:0000256" key="11">
    <source>
        <dbReference type="ARBA" id="ARBA00048679"/>
    </source>
</evidence>
<feature type="compositionally biased region" description="Pro residues" evidence="12">
    <location>
        <begin position="151"/>
        <end position="162"/>
    </location>
</feature>
<evidence type="ECO:0000256" key="7">
    <source>
        <dbReference type="ARBA" id="ARBA00022777"/>
    </source>
</evidence>
<dbReference type="Gene3D" id="3.30.200.20">
    <property type="entry name" value="Phosphorylase Kinase, domain 1"/>
    <property type="match status" value="1"/>
</dbReference>
<dbReference type="Pfam" id="PF00069">
    <property type="entry name" value="Pkinase"/>
    <property type="match status" value="1"/>
</dbReference>
<dbReference type="InterPro" id="IPR051138">
    <property type="entry name" value="PIM_Ser/Thr_kinase"/>
</dbReference>
<keyword evidence="5" id="KW-0808">Transferase</keyword>
<dbReference type="InterPro" id="IPR000719">
    <property type="entry name" value="Prot_kinase_dom"/>
</dbReference>
<evidence type="ECO:0000313" key="15">
    <source>
        <dbReference type="Proteomes" id="UP000694522"/>
    </source>
</evidence>
<dbReference type="SUPFAM" id="SSF56112">
    <property type="entry name" value="Protein kinase-like (PK-like)"/>
    <property type="match status" value="1"/>
</dbReference>
<accession>A0A8B9FGC0</accession>
<dbReference type="Ensembl" id="ENSACOT00000009934.1">
    <property type="protein sequence ID" value="ENSACOP00000009605.1"/>
    <property type="gene ID" value="ENSACOG00000006682.1"/>
</dbReference>
<evidence type="ECO:0000256" key="1">
    <source>
        <dbReference type="ARBA" id="ARBA00001946"/>
    </source>
</evidence>
<dbReference type="InterPro" id="IPR008271">
    <property type="entry name" value="Ser/Thr_kinase_AS"/>
</dbReference>
<evidence type="ECO:0000256" key="10">
    <source>
        <dbReference type="ARBA" id="ARBA00047899"/>
    </source>
</evidence>
<reference evidence="14" key="2">
    <citation type="submission" date="2025-09" db="UniProtKB">
        <authorList>
            <consortium name="Ensembl"/>
        </authorList>
    </citation>
    <scope>IDENTIFICATION</scope>
</reference>
<dbReference type="GO" id="GO:0005524">
    <property type="term" value="F:ATP binding"/>
    <property type="evidence" value="ECO:0007669"/>
    <property type="project" value="UniProtKB-KW"/>
</dbReference>
<feature type="compositionally biased region" description="Low complexity" evidence="12">
    <location>
        <begin position="182"/>
        <end position="211"/>
    </location>
</feature>
<protein>
    <recommendedName>
        <fullName evidence="3">non-specific serine/threonine protein kinase</fullName>
        <ecNumber evidence="3">2.7.11.1</ecNumber>
    </recommendedName>
</protein>
<evidence type="ECO:0000256" key="5">
    <source>
        <dbReference type="ARBA" id="ARBA00022679"/>
    </source>
</evidence>
<evidence type="ECO:0000259" key="13">
    <source>
        <dbReference type="PROSITE" id="PS50011"/>
    </source>
</evidence>
<dbReference type="SMART" id="SM00220">
    <property type="entry name" value="S_TKc"/>
    <property type="match status" value="1"/>
</dbReference>
<dbReference type="GO" id="GO:0004674">
    <property type="term" value="F:protein serine/threonine kinase activity"/>
    <property type="evidence" value="ECO:0007669"/>
    <property type="project" value="UniProtKB-KW"/>
</dbReference>